<sequence length="441" mass="47617">MRLRGFKSSHLASPANRDRSQLDPTTPRQQSDVASPRPGAPHSPEPAQQGRWVHPDFYRLSHLRQKQGVTATTFKRLQVNAGVLISLVILSYTTPYTVARGFLTNVIGISSPWVAKLEFSVCLILSYNVLEMVWKFIKPGATYNELGLTPEQRRLLGLDPSVKPAPNSPPPVSPPRYQRRQLEDDHLQARQQSPTYVRLQTTVASPQASNPTLGQAISPYRTGNLAPAHSSPLATSGLKFGPITNLYDLDSMLGPQNGQGSPTPATMVSSTPLAPANWAQSTTGHTTLVSPTPTTWHSPVPSMPLAGPTNLFGTYPQPPPSYASPYGMSTQAMQHPGGTVSSAAVSTGMGTGSSLMAMSPGPPLPFLGAYQTAPPNSPPYFNDTGKKGKHAKHPDKLMDKYTPDEVGTLLISTLHLSPTDLDQLAENTRRWFSAQILEPLV</sequence>
<reference evidence="2" key="1">
    <citation type="submission" date="2022-07" db="EMBL/GenBank/DDBJ databases">
        <title>Phylogenomic reconstructions and comparative analyses of Kickxellomycotina fungi.</title>
        <authorList>
            <person name="Reynolds N.K."/>
            <person name="Stajich J.E."/>
            <person name="Barry K."/>
            <person name="Grigoriev I.V."/>
            <person name="Crous P."/>
            <person name="Smith M.E."/>
        </authorList>
    </citation>
    <scope>NUCLEOTIDE SEQUENCE</scope>
    <source>
        <strain evidence="2">RSA 567</strain>
    </source>
</reference>
<feature type="non-terminal residue" evidence="2">
    <location>
        <position position="441"/>
    </location>
</feature>
<dbReference type="Proteomes" id="UP001151582">
    <property type="component" value="Unassembled WGS sequence"/>
</dbReference>
<organism evidence="2 3">
    <name type="scientific">Dimargaris verticillata</name>
    <dbReference type="NCBI Taxonomy" id="2761393"/>
    <lineage>
        <taxon>Eukaryota</taxon>
        <taxon>Fungi</taxon>
        <taxon>Fungi incertae sedis</taxon>
        <taxon>Zoopagomycota</taxon>
        <taxon>Kickxellomycotina</taxon>
        <taxon>Dimargaritomycetes</taxon>
        <taxon>Dimargaritales</taxon>
        <taxon>Dimargaritaceae</taxon>
        <taxon>Dimargaris</taxon>
    </lineage>
</organism>
<dbReference type="AlphaFoldDB" id="A0A9W8AW50"/>
<feature type="region of interest" description="Disordered" evidence="1">
    <location>
        <begin position="1"/>
        <end position="50"/>
    </location>
</feature>
<dbReference type="EMBL" id="JANBQB010001280">
    <property type="protein sequence ID" value="KAJ1971694.1"/>
    <property type="molecule type" value="Genomic_DNA"/>
</dbReference>
<feature type="region of interest" description="Disordered" evidence="1">
    <location>
        <begin position="157"/>
        <end position="178"/>
    </location>
</feature>
<dbReference type="OrthoDB" id="429932at2759"/>
<gene>
    <name evidence="2" type="ORF">H4R34_005654</name>
</gene>
<evidence type="ECO:0000256" key="1">
    <source>
        <dbReference type="SAM" id="MobiDB-lite"/>
    </source>
</evidence>
<proteinExistence type="predicted"/>
<evidence type="ECO:0000313" key="2">
    <source>
        <dbReference type="EMBL" id="KAJ1971694.1"/>
    </source>
</evidence>
<protein>
    <submittedName>
        <fullName evidence="2">Uncharacterized protein</fullName>
    </submittedName>
</protein>
<name>A0A9W8AW50_9FUNG</name>
<keyword evidence="3" id="KW-1185">Reference proteome</keyword>
<accession>A0A9W8AW50</accession>
<feature type="compositionally biased region" description="Polar residues" evidence="1">
    <location>
        <begin position="22"/>
        <end position="33"/>
    </location>
</feature>
<evidence type="ECO:0000313" key="3">
    <source>
        <dbReference type="Proteomes" id="UP001151582"/>
    </source>
</evidence>
<comment type="caution">
    <text evidence="2">The sequence shown here is derived from an EMBL/GenBank/DDBJ whole genome shotgun (WGS) entry which is preliminary data.</text>
</comment>